<name>A0ABQ0IZ86_GLUTH</name>
<sequence>MQVVGDNPKITMATQRASKSLGRRADIDKERRAIRYKCCRASSNRVLRLQVEDLALIIGNIFNRGVRRGPSMMPDQKPLLRQETDISADGLDRYIELLGQVFIRDISLTANQPNDLLLARIDPKREIAHAH</sequence>
<organism evidence="1 2">
    <name type="scientific">Gluconobacter thailandicus NBRC 3257</name>
    <dbReference type="NCBI Taxonomy" id="1381097"/>
    <lineage>
        <taxon>Bacteria</taxon>
        <taxon>Pseudomonadati</taxon>
        <taxon>Pseudomonadota</taxon>
        <taxon>Alphaproteobacteria</taxon>
        <taxon>Acetobacterales</taxon>
        <taxon>Acetobacteraceae</taxon>
        <taxon>Gluconobacter</taxon>
    </lineage>
</organism>
<dbReference type="Proteomes" id="UP000018209">
    <property type="component" value="Unassembled WGS sequence"/>
</dbReference>
<proteinExistence type="predicted"/>
<evidence type="ECO:0000313" key="2">
    <source>
        <dbReference type="Proteomes" id="UP000018209"/>
    </source>
</evidence>
<evidence type="ECO:0000313" key="1">
    <source>
        <dbReference type="EMBL" id="GAD27488.1"/>
    </source>
</evidence>
<keyword evidence="2" id="KW-1185">Reference proteome</keyword>
<dbReference type="EMBL" id="BASM01000029">
    <property type="protein sequence ID" value="GAD27488.1"/>
    <property type="molecule type" value="Genomic_DNA"/>
</dbReference>
<protein>
    <submittedName>
        <fullName evidence="1">Uncharacterized protein</fullName>
    </submittedName>
</protein>
<accession>A0ABQ0IZ86</accession>
<comment type="caution">
    <text evidence="1">The sequence shown here is derived from an EMBL/GenBank/DDBJ whole genome shotgun (WGS) entry which is preliminary data.</text>
</comment>
<reference evidence="1 2" key="1">
    <citation type="submission" date="2013-08" db="EMBL/GenBank/DDBJ databases">
        <title>Gluconobacter thailandicus NBRC 3257 whole genome sequence.</title>
        <authorList>
            <person name="Matsutani M."/>
            <person name="Yakushi T."/>
            <person name="Matsushita K."/>
        </authorList>
    </citation>
    <scope>NUCLEOTIDE SEQUENCE [LARGE SCALE GENOMIC DNA]</scope>
    <source>
        <strain evidence="1 2">NBRC 3257</strain>
    </source>
</reference>
<gene>
    <name evidence="1" type="ORF">NBRC3257_2487</name>
</gene>